<feature type="transmembrane region" description="Helical" evidence="8">
    <location>
        <begin position="61"/>
        <end position="81"/>
    </location>
</feature>
<gene>
    <name evidence="10" type="ORF">P7228_09390</name>
</gene>
<dbReference type="PROSITE" id="PS50850">
    <property type="entry name" value="MFS"/>
    <property type="match status" value="1"/>
</dbReference>
<feature type="transmembrane region" description="Helical" evidence="8">
    <location>
        <begin position="261"/>
        <end position="280"/>
    </location>
</feature>
<dbReference type="PANTHER" id="PTHR43271">
    <property type="entry name" value="BLL2771 PROTEIN"/>
    <property type="match status" value="1"/>
</dbReference>
<feature type="transmembrane region" description="Helical" evidence="8">
    <location>
        <begin position="88"/>
        <end position="108"/>
    </location>
</feature>
<feature type="transmembrane region" description="Helical" evidence="8">
    <location>
        <begin position="147"/>
        <end position="172"/>
    </location>
</feature>
<keyword evidence="4" id="KW-1003">Cell membrane</keyword>
<evidence type="ECO:0000256" key="4">
    <source>
        <dbReference type="ARBA" id="ARBA00022475"/>
    </source>
</evidence>
<protein>
    <recommendedName>
        <fullName evidence="8">Bcr/CflA family efflux transporter</fullName>
    </recommendedName>
</protein>
<dbReference type="NCBIfam" id="TIGR00710">
    <property type="entry name" value="efflux_Bcr_CflA"/>
    <property type="match status" value="1"/>
</dbReference>
<keyword evidence="5 8" id="KW-0812">Transmembrane</keyword>
<feature type="transmembrane region" description="Helical" evidence="8">
    <location>
        <begin position="292"/>
        <end position="311"/>
    </location>
</feature>
<evidence type="ECO:0000256" key="8">
    <source>
        <dbReference type="RuleBase" id="RU365088"/>
    </source>
</evidence>
<dbReference type="InterPro" id="IPR020846">
    <property type="entry name" value="MFS_dom"/>
</dbReference>
<feature type="transmembrane region" description="Helical" evidence="8">
    <location>
        <begin position="317"/>
        <end position="338"/>
    </location>
</feature>
<feature type="domain" description="Major facilitator superfamily (MFS) profile" evidence="9">
    <location>
        <begin position="23"/>
        <end position="405"/>
    </location>
</feature>
<dbReference type="InterPro" id="IPR011701">
    <property type="entry name" value="MFS"/>
</dbReference>
<feature type="transmembrane region" description="Helical" evidence="8">
    <location>
        <begin position="358"/>
        <end position="376"/>
    </location>
</feature>
<dbReference type="Pfam" id="PF07690">
    <property type="entry name" value="MFS_1"/>
    <property type="match status" value="1"/>
</dbReference>
<keyword evidence="11" id="KW-1185">Reference proteome</keyword>
<comment type="similarity">
    <text evidence="2 8">Belongs to the major facilitator superfamily. Bcr/CmlA family.</text>
</comment>
<comment type="subcellular location">
    <subcellularLocation>
        <location evidence="8">Cell inner membrane</location>
        <topology evidence="8">Multi-pass membrane protein</topology>
    </subcellularLocation>
    <subcellularLocation>
        <location evidence="1">Cell membrane</location>
        <topology evidence="1">Multi-pass membrane protein</topology>
    </subcellularLocation>
</comment>
<feature type="transmembrane region" description="Helical" evidence="8">
    <location>
        <begin position="382"/>
        <end position="400"/>
    </location>
</feature>
<dbReference type="Proteomes" id="UP001215827">
    <property type="component" value="Chromosome"/>
</dbReference>
<evidence type="ECO:0000256" key="7">
    <source>
        <dbReference type="ARBA" id="ARBA00023136"/>
    </source>
</evidence>
<evidence type="ECO:0000256" key="1">
    <source>
        <dbReference type="ARBA" id="ARBA00004651"/>
    </source>
</evidence>
<dbReference type="InterPro" id="IPR004812">
    <property type="entry name" value="Efflux_drug-R_Bcr/CmlA"/>
</dbReference>
<feature type="transmembrane region" description="Helical" evidence="8">
    <location>
        <begin position="114"/>
        <end position="135"/>
    </location>
</feature>
<sequence length="425" mass="45701">MAKDFVIMATATATKRPFGETELIVLMASLMALQALGIDSMLPALGHIGDDLGALGNDRQYVISSYFLGAGIGAFFPGAFADRFGRRPVLFLGLVSYVVLSLACAMVTEYWMLIGLRIAQGILCAGLSVVPTAIVRDRVGGDRMARMMSLIIMIFLAVPIFAPAIGQLVLMVAGWREIFVVMALLAIAVGIWTWLRLPESLAEENVQEIDPPTILRNMGKSLSNRVSFGYVAGSSLVFGSLFGFLNSSQQLISEAFGAGDYFALIFGASVFGMVIASFTNSRIVERFGARRVSHTALLGFLLVSLAQLAFAGPEQTLWTFVPLLALSMTMLGFVGANFSSIAMQPFQQIAGAASSAHMSLRMITGAVLGAVIGQAYDGTAVPLAIAMLLCSLVSLALVLFSERGKLFRRPSEARRYMLLHDIMRH</sequence>
<dbReference type="EMBL" id="CP121106">
    <property type="protein sequence ID" value="WFL76212.1"/>
    <property type="molecule type" value="Genomic_DNA"/>
</dbReference>
<evidence type="ECO:0000256" key="5">
    <source>
        <dbReference type="ARBA" id="ARBA00022692"/>
    </source>
</evidence>
<dbReference type="Gene3D" id="1.20.1720.10">
    <property type="entry name" value="Multidrug resistance protein D"/>
    <property type="match status" value="1"/>
</dbReference>
<organism evidence="10 11">
    <name type="scientific">Altererythrobacter arenosus</name>
    <dbReference type="NCBI Taxonomy" id="3032592"/>
    <lineage>
        <taxon>Bacteria</taxon>
        <taxon>Pseudomonadati</taxon>
        <taxon>Pseudomonadota</taxon>
        <taxon>Alphaproteobacteria</taxon>
        <taxon>Sphingomonadales</taxon>
        <taxon>Erythrobacteraceae</taxon>
        <taxon>Altererythrobacter</taxon>
    </lineage>
</organism>
<keyword evidence="8" id="KW-0997">Cell inner membrane</keyword>
<dbReference type="RefSeq" id="WP_278014978.1">
    <property type="nucleotide sequence ID" value="NZ_CP121106.1"/>
</dbReference>
<reference evidence="10 11" key="1">
    <citation type="submission" date="2023-03" db="EMBL/GenBank/DDBJ databases">
        <title>Altererythrobacter sp. CAU 1644 isolated from sand.</title>
        <authorList>
            <person name="Kim W."/>
        </authorList>
    </citation>
    <scope>NUCLEOTIDE SEQUENCE [LARGE SCALE GENOMIC DNA]</scope>
    <source>
        <strain evidence="10 11">CAU 1644</strain>
    </source>
</reference>
<feature type="transmembrane region" description="Helical" evidence="8">
    <location>
        <begin position="178"/>
        <end position="195"/>
    </location>
</feature>
<evidence type="ECO:0000259" key="9">
    <source>
        <dbReference type="PROSITE" id="PS50850"/>
    </source>
</evidence>
<name>A0ABY8FMG1_9SPHN</name>
<feature type="transmembrane region" description="Helical" evidence="8">
    <location>
        <begin position="226"/>
        <end position="245"/>
    </location>
</feature>
<keyword evidence="7 8" id="KW-0472">Membrane</keyword>
<evidence type="ECO:0000313" key="11">
    <source>
        <dbReference type="Proteomes" id="UP001215827"/>
    </source>
</evidence>
<dbReference type="InterPro" id="IPR036259">
    <property type="entry name" value="MFS_trans_sf"/>
</dbReference>
<keyword evidence="3 8" id="KW-0813">Transport</keyword>
<dbReference type="CDD" id="cd17320">
    <property type="entry name" value="MFS_MdfA_MDR_like"/>
    <property type="match status" value="1"/>
</dbReference>
<evidence type="ECO:0000313" key="10">
    <source>
        <dbReference type="EMBL" id="WFL76212.1"/>
    </source>
</evidence>
<dbReference type="PANTHER" id="PTHR43271:SF2">
    <property type="entry name" value="BLL2771 PROTEIN"/>
    <property type="match status" value="1"/>
</dbReference>
<accession>A0ABY8FMG1</accession>
<dbReference type="SUPFAM" id="SSF103473">
    <property type="entry name" value="MFS general substrate transporter"/>
    <property type="match status" value="1"/>
</dbReference>
<proteinExistence type="inferred from homology"/>
<evidence type="ECO:0000256" key="2">
    <source>
        <dbReference type="ARBA" id="ARBA00006236"/>
    </source>
</evidence>
<evidence type="ECO:0000256" key="6">
    <source>
        <dbReference type="ARBA" id="ARBA00022989"/>
    </source>
</evidence>
<comment type="caution">
    <text evidence="8">Lacks conserved residue(s) required for the propagation of feature annotation.</text>
</comment>
<keyword evidence="6 8" id="KW-1133">Transmembrane helix</keyword>
<evidence type="ECO:0000256" key="3">
    <source>
        <dbReference type="ARBA" id="ARBA00022448"/>
    </source>
</evidence>